<dbReference type="Pfam" id="PF09335">
    <property type="entry name" value="VTT_dom"/>
    <property type="match status" value="1"/>
</dbReference>
<dbReference type="EMBL" id="JAAGBB010000038">
    <property type="protein sequence ID" value="MBR0667657.1"/>
    <property type="molecule type" value="Genomic_DNA"/>
</dbReference>
<feature type="transmembrane region" description="Helical" evidence="6">
    <location>
        <begin position="206"/>
        <end position="223"/>
    </location>
</feature>
<comment type="similarity">
    <text evidence="6">Belongs to the TVP38/TMEM64 family.</text>
</comment>
<keyword evidence="9" id="KW-1185">Reference proteome</keyword>
<feature type="transmembrane region" description="Helical" evidence="6">
    <location>
        <begin position="133"/>
        <end position="156"/>
    </location>
</feature>
<protein>
    <recommendedName>
        <fullName evidence="6">TVP38/TMEM64 family membrane protein</fullName>
    </recommendedName>
</protein>
<dbReference type="InterPro" id="IPR032816">
    <property type="entry name" value="VTT_dom"/>
</dbReference>
<evidence type="ECO:0000256" key="4">
    <source>
        <dbReference type="ARBA" id="ARBA00022989"/>
    </source>
</evidence>
<feature type="transmembrane region" description="Helical" evidence="6">
    <location>
        <begin position="85"/>
        <end position="105"/>
    </location>
</feature>
<reference evidence="9" key="1">
    <citation type="journal article" date="2021" name="Syst. Appl. Microbiol.">
        <title>Roseomonas hellenica sp. nov., isolated from roots of wild-growing Alkanna tinctoria.</title>
        <authorList>
            <person name="Rat A."/>
            <person name="Naranjo H.D."/>
            <person name="Lebbe L."/>
            <person name="Cnockaert M."/>
            <person name="Krigas N."/>
            <person name="Grigoriadou K."/>
            <person name="Maloupa E."/>
            <person name="Willems A."/>
        </authorList>
    </citation>
    <scope>NUCLEOTIDE SEQUENCE [LARGE SCALE GENOMIC DNA]</scope>
    <source>
        <strain evidence="9">LMG 31523</strain>
    </source>
</reference>
<evidence type="ECO:0000256" key="5">
    <source>
        <dbReference type="ARBA" id="ARBA00023136"/>
    </source>
</evidence>
<sequence length="228" mass="24386">MRHGRLRPLLILLVLLVLAWALGLFRYVSLAELEQHRRALAGFVADRPWTAGLLYVLAHAGIVALVIPVGPVLTMAGGFLFGRWLGLLLAVPAATLGASILFLAVRHALAQGTAQHAGPMLDRVRAGLKRDGFWYLLSIRLLPVIPYSVGSIAPALVGMRLRVFVAATAIGIIPGTAIFAGIGAGLDDIFARGDRPDLRVMLAPPTLFALLALAGLSLSAVWWRRRAS</sequence>
<comment type="subcellular location">
    <subcellularLocation>
        <location evidence="1 6">Cell membrane</location>
        <topology evidence="1 6">Multi-pass membrane protein</topology>
    </subcellularLocation>
</comment>
<feature type="transmembrane region" description="Helical" evidence="6">
    <location>
        <begin position="163"/>
        <end position="186"/>
    </location>
</feature>
<name>A0ABS5F543_9PROT</name>
<evidence type="ECO:0000313" key="9">
    <source>
        <dbReference type="Proteomes" id="UP001196870"/>
    </source>
</evidence>
<keyword evidence="5 6" id="KW-0472">Membrane</keyword>
<dbReference type="InterPro" id="IPR015414">
    <property type="entry name" value="TMEM64"/>
</dbReference>
<comment type="caution">
    <text evidence="8">The sequence shown here is derived from an EMBL/GenBank/DDBJ whole genome shotgun (WGS) entry which is preliminary data.</text>
</comment>
<evidence type="ECO:0000256" key="3">
    <source>
        <dbReference type="ARBA" id="ARBA00022692"/>
    </source>
</evidence>
<evidence type="ECO:0000256" key="1">
    <source>
        <dbReference type="ARBA" id="ARBA00004651"/>
    </source>
</evidence>
<accession>A0ABS5F543</accession>
<organism evidence="8 9">
    <name type="scientific">Plastoroseomonas hellenica</name>
    <dbReference type="NCBI Taxonomy" id="2687306"/>
    <lineage>
        <taxon>Bacteria</taxon>
        <taxon>Pseudomonadati</taxon>
        <taxon>Pseudomonadota</taxon>
        <taxon>Alphaproteobacteria</taxon>
        <taxon>Acetobacterales</taxon>
        <taxon>Acetobacteraceae</taxon>
        <taxon>Plastoroseomonas</taxon>
    </lineage>
</organism>
<gene>
    <name evidence="8" type="ORF">GXW71_25100</name>
</gene>
<keyword evidence="4 6" id="KW-1133">Transmembrane helix</keyword>
<dbReference type="Proteomes" id="UP001196870">
    <property type="component" value="Unassembled WGS sequence"/>
</dbReference>
<feature type="domain" description="VTT" evidence="7">
    <location>
        <begin position="70"/>
        <end position="184"/>
    </location>
</feature>
<dbReference type="RefSeq" id="WP_211855435.1">
    <property type="nucleotide sequence ID" value="NZ_JAAGBB010000038.1"/>
</dbReference>
<keyword evidence="2 6" id="KW-1003">Cell membrane</keyword>
<evidence type="ECO:0000256" key="2">
    <source>
        <dbReference type="ARBA" id="ARBA00022475"/>
    </source>
</evidence>
<proteinExistence type="inferred from homology"/>
<evidence type="ECO:0000256" key="6">
    <source>
        <dbReference type="RuleBase" id="RU366058"/>
    </source>
</evidence>
<feature type="transmembrane region" description="Helical" evidence="6">
    <location>
        <begin position="54"/>
        <end position="73"/>
    </location>
</feature>
<evidence type="ECO:0000313" key="8">
    <source>
        <dbReference type="EMBL" id="MBR0667657.1"/>
    </source>
</evidence>
<dbReference type="PANTHER" id="PTHR12677:SF59">
    <property type="entry name" value="GOLGI APPARATUS MEMBRANE PROTEIN TVP38-RELATED"/>
    <property type="match status" value="1"/>
</dbReference>
<keyword evidence="3 6" id="KW-0812">Transmembrane</keyword>
<dbReference type="PANTHER" id="PTHR12677">
    <property type="entry name" value="GOLGI APPARATUS MEMBRANE PROTEIN TVP38-RELATED"/>
    <property type="match status" value="1"/>
</dbReference>
<evidence type="ECO:0000259" key="7">
    <source>
        <dbReference type="Pfam" id="PF09335"/>
    </source>
</evidence>